<proteinExistence type="predicted"/>
<evidence type="ECO:0000313" key="2">
    <source>
        <dbReference type="EMBL" id="QSQ19609.1"/>
    </source>
</evidence>
<organism evidence="2 3">
    <name type="scientific">Pyxidicoccus parkwayensis</name>
    <dbReference type="NCBI Taxonomy" id="2813578"/>
    <lineage>
        <taxon>Bacteria</taxon>
        <taxon>Pseudomonadati</taxon>
        <taxon>Myxococcota</taxon>
        <taxon>Myxococcia</taxon>
        <taxon>Myxococcales</taxon>
        <taxon>Cystobacterineae</taxon>
        <taxon>Myxococcaceae</taxon>
        <taxon>Pyxidicoccus</taxon>
    </lineage>
</organism>
<dbReference type="Gene3D" id="3.30.2310.20">
    <property type="entry name" value="RelE-like"/>
    <property type="match status" value="1"/>
</dbReference>
<dbReference type="EMBL" id="CP071090">
    <property type="protein sequence ID" value="QSQ19609.1"/>
    <property type="molecule type" value="Genomic_DNA"/>
</dbReference>
<evidence type="ECO:0000313" key="3">
    <source>
        <dbReference type="Proteomes" id="UP000662747"/>
    </source>
</evidence>
<dbReference type="InterPro" id="IPR035093">
    <property type="entry name" value="RelE/ParE_toxin_dom_sf"/>
</dbReference>
<evidence type="ECO:0008006" key="4">
    <source>
        <dbReference type="Google" id="ProtNLM"/>
    </source>
</evidence>
<reference evidence="2 3" key="1">
    <citation type="submission" date="2021-02" db="EMBL/GenBank/DDBJ databases">
        <title>De Novo genome assembly of isolated myxobacteria.</title>
        <authorList>
            <person name="Stevens D.C."/>
        </authorList>
    </citation>
    <scope>NUCLEOTIDE SEQUENCE [LARGE SCALE GENOMIC DNA]</scope>
    <source>
        <strain evidence="3">SCPEA02</strain>
    </source>
</reference>
<dbReference type="RefSeq" id="WP_206721193.1">
    <property type="nucleotide sequence ID" value="NZ_CP071090.1"/>
</dbReference>
<keyword evidence="1" id="KW-1277">Toxin-antitoxin system</keyword>
<dbReference type="Pfam" id="PF05016">
    <property type="entry name" value="ParE_toxin"/>
    <property type="match status" value="1"/>
</dbReference>
<accession>A0ABX7NQ80</accession>
<gene>
    <name evidence="2" type="ORF">JY651_30380</name>
</gene>
<dbReference type="Proteomes" id="UP000662747">
    <property type="component" value="Chromosome"/>
</dbReference>
<protein>
    <recommendedName>
        <fullName evidence="4">Plasmid stabilization system protein</fullName>
    </recommendedName>
</protein>
<sequence>MRVELNEEARSELSAAATWYEGRSPGLGDDFAVAVLRALDAIEEAPETWPPWPGVRKGPVIRRFLLPGFPFVLPYVVLENRVVVLAIAHVRQRPGYWLKRARALRIQ</sequence>
<keyword evidence="3" id="KW-1185">Reference proteome</keyword>
<name>A0ABX7NQ80_9BACT</name>
<evidence type="ECO:0000256" key="1">
    <source>
        <dbReference type="ARBA" id="ARBA00022649"/>
    </source>
</evidence>
<dbReference type="InterPro" id="IPR007712">
    <property type="entry name" value="RelE/ParE_toxin"/>
</dbReference>